<organism evidence="3 4">
    <name type="scientific">Eiseniibacteriota bacterium</name>
    <dbReference type="NCBI Taxonomy" id="2212470"/>
    <lineage>
        <taxon>Bacteria</taxon>
        <taxon>Candidatus Eiseniibacteriota</taxon>
    </lineage>
</organism>
<dbReference type="InterPro" id="IPR025965">
    <property type="entry name" value="FlgD/Vpr_Ig-like"/>
</dbReference>
<sequence length="309" mass="32465">MRFLVTCLALSALSITLTPRAHAVSYNIDFGSATVPSSSYGAAGLPGVWNAVAVLPSSQRQPLLDVNGVESGARIYMVGASVVLETDDPLTSGDHEAFLDDMLIGFNDPLDVCIWVEGLPSGDYEVLTYALTPSEPDLDSRVRVDDGTPGPVFVGGEWPGFHSETVSYARHIVFVGTNGTIGLHSGEISANIQSGINGIQIRPYSPAEVGDGAVIDPLGTTASLGVVEPNPSSLAQRIRFRGMEEGASALIRVVDTAGRVIWQSSETANSAGEIAAEWDGVDSRGMRVPAGTYYAHASGAPPVRIVRLN</sequence>
<proteinExistence type="predicted"/>
<dbReference type="Pfam" id="PF13860">
    <property type="entry name" value="FlgD_ig"/>
    <property type="match status" value="1"/>
</dbReference>
<evidence type="ECO:0000313" key="3">
    <source>
        <dbReference type="EMBL" id="MCA9755971.1"/>
    </source>
</evidence>
<protein>
    <recommendedName>
        <fullName evidence="2">FlgD/Vpr Ig-like domain-containing protein</fullName>
    </recommendedName>
</protein>
<accession>A0A956NCV1</accession>
<dbReference type="Proteomes" id="UP000739538">
    <property type="component" value="Unassembled WGS sequence"/>
</dbReference>
<name>A0A956NCV1_UNCEI</name>
<comment type="caution">
    <text evidence="3">The sequence shown here is derived from an EMBL/GenBank/DDBJ whole genome shotgun (WGS) entry which is preliminary data.</text>
</comment>
<evidence type="ECO:0000256" key="1">
    <source>
        <dbReference type="SAM" id="SignalP"/>
    </source>
</evidence>
<feature type="chain" id="PRO_5037798807" description="FlgD/Vpr Ig-like domain-containing protein" evidence="1">
    <location>
        <begin position="24"/>
        <end position="309"/>
    </location>
</feature>
<dbReference type="Gene3D" id="2.60.40.4070">
    <property type="match status" value="1"/>
</dbReference>
<reference evidence="3" key="1">
    <citation type="submission" date="2020-04" db="EMBL/GenBank/DDBJ databases">
        <authorList>
            <person name="Zhang T."/>
        </authorList>
    </citation>
    <scope>NUCLEOTIDE SEQUENCE</scope>
    <source>
        <strain evidence="3">HKST-UBA02</strain>
    </source>
</reference>
<feature type="signal peptide" evidence="1">
    <location>
        <begin position="1"/>
        <end position="23"/>
    </location>
</feature>
<dbReference type="AlphaFoldDB" id="A0A956NCV1"/>
<keyword evidence="1" id="KW-0732">Signal</keyword>
<evidence type="ECO:0000259" key="2">
    <source>
        <dbReference type="Pfam" id="PF13860"/>
    </source>
</evidence>
<dbReference type="EMBL" id="JAGQHS010000037">
    <property type="protein sequence ID" value="MCA9755971.1"/>
    <property type="molecule type" value="Genomic_DNA"/>
</dbReference>
<gene>
    <name evidence="3" type="ORF">KDA27_09230</name>
</gene>
<feature type="domain" description="FlgD/Vpr Ig-like" evidence="2">
    <location>
        <begin position="247"/>
        <end position="298"/>
    </location>
</feature>
<evidence type="ECO:0000313" key="4">
    <source>
        <dbReference type="Proteomes" id="UP000739538"/>
    </source>
</evidence>
<reference evidence="3" key="2">
    <citation type="journal article" date="2021" name="Microbiome">
        <title>Successional dynamics and alternative stable states in a saline activated sludge microbial community over 9 years.</title>
        <authorList>
            <person name="Wang Y."/>
            <person name="Ye J."/>
            <person name="Ju F."/>
            <person name="Liu L."/>
            <person name="Boyd J.A."/>
            <person name="Deng Y."/>
            <person name="Parks D.H."/>
            <person name="Jiang X."/>
            <person name="Yin X."/>
            <person name="Woodcroft B.J."/>
            <person name="Tyson G.W."/>
            <person name="Hugenholtz P."/>
            <person name="Polz M.F."/>
            <person name="Zhang T."/>
        </authorList>
    </citation>
    <scope>NUCLEOTIDE SEQUENCE</scope>
    <source>
        <strain evidence="3">HKST-UBA02</strain>
    </source>
</reference>